<dbReference type="InterPro" id="IPR053173">
    <property type="entry name" value="SAM-binding_MTase"/>
</dbReference>
<dbReference type="Gene3D" id="3.40.50.150">
    <property type="entry name" value="Vaccinia Virus protein VP39"/>
    <property type="match status" value="1"/>
</dbReference>
<dbReference type="InterPro" id="IPR036388">
    <property type="entry name" value="WH-like_DNA-bd_sf"/>
</dbReference>
<dbReference type="OrthoDB" id="565050at2759"/>
<proteinExistence type="predicted"/>
<dbReference type="PANTHER" id="PTHR45128">
    <property type="entry name" value="METHYLTRANSFERASE TYPE 11"/>
    <property type="match status" value="1"/>
</dbReference>
<comment type="caution">
    <text evidence="1">The sequence shown here is derived from an EMBL/GenBank/DDBJ whole genome shotgun (WGS) entry which is preliminary data.</text>
</comment>
<dbReference type="Proteomes" id="UP000749559">
    <property type="component" value="Unassembled WGS sequence"/>
</dbReference>
<dbReference type="AlphaFoldDB" id="A0A8J1XGG0"/>
<evidence type="ECO:0000313" key="1">
    <source>
        <dbReference type="EMBL" id="CAH1783904.1"/>
    </source>
</evidence>
<organism evidence="1 2">
    <name type="scientific">Owenia fusiformis</name>
    <name type="common">Polychaete worm</name>
    <dbReference type="NCBI Taxonomy" id="6347"/>
    <lineage>
        <taxon>Eukaryota</taxon>
        <taxon>Metazoa</taxon>
        <taxon>Spiralia</taxon>
        <taxon>Lophotrochozoa</taxon>
        <taxon>Annelida</taxon>
        <taxon>Polychaeta</taxon>
        <taxon>Sedentaria</taxon>
        <taxon>Canalipalpata</taxon>
        <taxon>Sabellida</taxon>
        <taxon>Oweniida</taxon>
        <taxon>Oweniidae</taxon>
        <taxon>Owenia</taxon>
    </lineage>
</organism>
<dbReference type="PANTHER" id="PTHR45128:SF1">
    <property type="entry name" value="S-ADENOSYLMETHIONINE-DEPENDENT METHYLTRANSFERASE RV2258C"/>
    <property type="match status" value="1"/>
</dbReference>
<sequence>MDPVFKASILTSTLEGFKMLTLTMAKRLRMFEILGKYVSPKTSKEIAESAGYRENYVTQLLDTMVTFKYINYDVQDKTYFLPIEHREVLNQESWPLKWLEIVPLFSAAQPELEKIFKVDGPTALPEAMNDAMQPWLNEHWGFDEPGEDYVKQLVDSMPELKNKLEAGIQVLDVGCGWGGLGGAFAKLYPKSTLYGIDLEGIDIAKKNNADIKNAIFSVADCTKLDPSWSDKFDYVYIRNVLHFVPPKSLDSSIQEIYRVLKPGGTFSLIQFNHKEIGPNKGDIFVCCGGAIGMYAYHGSEDACLGGTEETSKEGSKEEEYKMEDLSSDMPDMARSGKCPLVHEDRVLKAADFKNLQFIPIAFDQEHIHMTFSKL</sequence>
<dbReference type="Gene3D" id="1.10.10.10">
    <property type="entry name" value="Winged helix-like DNA-binding domain superfamily/Winged helix DNA-binding domain"/>
    <property type="match status" value="1"/>
</dbReference>
<gene>
    <name evidence="1" type="ORF">OFUS_LOCUS10179</name>
</gene>
<dbReference type="Pfam" id="PF13649">
    <property type="entry name" value="Methyltransf_25"/>
    <property type="match status" value="1"/>
</dbReference>
<accession>A0A8J1XGG0</accession>
<dbReference type="Pfam" id="PF21320">
    <property type="entry name" value="WHD_Rv2258c"/>
    <property type="match status" value="1"/>
</dbReference>
<reference evidence="1" key="1">
    <citation type="submission" date="2022-03" db="EMBL/GenBank/DDBJ databases">
        <authorList>
            <person name="Martin C."/>
        </authorList>
    </citation>
    <scope>NUCLEOTIDE SEQUENCE</scope>
</reference>
<dbReference type="InterPro" id="IPR048711">
    <property type="entry name" value="WHD_Rv2258c"/>
</dbReference>
<protein>
    <submittedName>
        <fullName evidence="1">Uncharacterized protein</fullName>
    </submittedName>
</protein>
<dbReference type="SUPFAM" id="SSF53335">
    <property type="entry name" value="S-adenosyl-L-methionine-dependent methyltransferases"/>
    <property type="match status" value="1"/>
</dbReference>
<evidence type="ECO:0000313" key="2">
    <source>
        <dbReference type="Proteomes" id="UP000749559"/>
    </source>
</evidence>
<name>A0A8J1XGG0_OWEFU</name>
<dbReference type="InterPro" id="IPR041698">
    <property type="entry name" value="Methyltransf_25"/>
</dbReference>
<dbReference type="CDD" id="cd02440">
    <property type="entry name" value="AdoMet_MTases"/>
    <property type="match status" value="1"/>
</dbReference>
<dbReference type="EMBL" id="CAIIXF020000005">
    <property type="protein sequence ID" value="CAH1783904.1"/>
    <property type="molecule type" value="Genomic_DNA"/>
</dbReference>
<dbReference type="InterPro" id="IPR029063">
    <property type="entry name" value="SAM-dependent_MTases_sf"/>
</dbReference>
<keyword evidence="2" id="KW-1185">Reference proteome</keyword>